<gene>
    <name evidence="2" type="ORF">GD597_21150</name>
</gene>
<proteinExistence type="predicted"/>
<reference evidence="2" key="1">
    <citation type="submission" date="2019-10" db="EMBL/GenBank/DDBJ databases">
        <title>Draft genome sequence of Panacibacter sp. KCS-6.</title>
        <authorList>
            <person name="Yim K.J."/>
        </authorList>
    </citation>
    <scope>NUCLEOTIDE SEQUENCE</scope>
    <source>
        <strain evidence="2">KCS-6</strain>
    </source>
</reference>
<comment type="caution">
    <text evidence="2">The sequence shown here is derived from an EMBL/GenBank/DDBJ whole genome shotgun (WGS) entry which is preliminary data.</text>
</comment>
<accession>A0A8J8FI16</accession>
<sequence length="157" mass="18181">MTKSLTIIILVLMLSSCTYQPIDSYQNKQLYNTSLLTTVVQDSIDKYGFSGCSKPYNYEVQDYCLKALDSAWTLLLRNNKTNEASRIYSKERFKDALINDGFVVDTSGDWITAAKTDFNERWRADWGKDSSYVKLVVTRWYKGYTYDFVIGSNNFDK</sequence>
<dbReference type="AlphaFoldDB" id="A0A8J8FI16"/>
<feature type="chain" id="PRO_5035274637" description="Lipoprotein" evidence="1">
    <location>
        <begin position="22"/>
        <end position="157"/>
    </location>
</feature>
<name>A0A8J8FI16_9BACT</name>
<evidence type="ECO:0000313" key="2">
    <source>
        <dbReference type="EMBL" id="NNV57985.1"/>
    </source>
</evidence>
<evidence type="ECO:0000313" key="3">
    <source>
        <dbReference type="Proteomes" id="UP000598971"/>
    </source>
</evidence>
<dbReference type="EMBL" id="WHPF01000023">
    <property type="protein sequence ID" value="NNV57985.1"/>
    <property type="molecule type" value="Genomic_DNA"/>
</dbReference>
<evidence type="ECO:0000256" key="1">
    <source>
        <dbReference type="SAM" id="SignalP"/>
    </source>
</evidence>
<evidence type="ECO:0008006" key="4">
    <source>
        <dbReference type="Google" id="ProtNLM"/>
    </source>
</evidence>
<organism evidence="2 3">
    <name type="scientific">Limnovirga soli</name>
    <dbReference type="NCBI Taxonomy" id="2656915"/>
    <lineage>
        <taxon>Bacteria</taxon>
        <taxon>Pseudomonadati</taxon>
        <taxon>Bacteroidota</taxon>
        <taxon>Chitinophagia</taxon>
        <taxon>Chitinophagales</taxon>
        <taxon>Chitinophagaceae</taxon>
        <taxon>Limnovirga</taxon>
    </lineage>
</organism>
<keyword evidence="1" id="KW-0732">Signal</keyword>
<dbReference type="Proteomes" id="UP000598971">
    <property type="component" value="Unassembled WGS sequence"/>
</dbReference>
<feature type="signal peptide" evidence="1">
    <location>
        <begin position="1"/>
        <end position="21"/>
    </location>
</feature>
<dbReference type="PROSITE" id="PS51257">
    <property type="entry name" value="PROKAR_LIPOPROTEIN"/>
    <property type="match status" value="1"/>
</dbReference>
<keyword evidence="3" id="KW-1185">Reference proteome</keyword>
<dbReference type="RefSeq" id="WP_171609941.1">
    <property type="nucleotide sequence ID" value="NZ_WHPF01000023.1"/>
</dbReference>
<protein>
    <recommendedName>
        <fullName evidence="4">Lipoprotein</fullName>
    </recommendedName>
</protein>